<dbReference type="OrthoDB" id="9800506at2"/>
<dbReference type="AlphaFoldDB" id="A0A545TAD1"/>
<dbReference type="GO" id="GO:0005829">
    <property type="term" value="C:cytosol"/>
    <property type="evidence" value="ECO:0007669"/>
    <property type="project" value="TreeGrafter"/>
</dbReference>
<dbReference type="Pfam" id="PF02082">
    <property type="entry name" value="Rrf2"/>
    <property type="match status" value="1"/>
</dbReference>
<dbReference type="RefSeq" id="WP_142905391.1">
    <property type="nucleotide sequence ID" value="NZ_ML660096.1"/>
</dbReference>
<gene>
    <name evidence="1" type="ORF">FKG94_16295</name>
</gene>
<organism evidence="1 2">
    <name type="scientific">Exilibacterium tricleocarpae</name>
    <dbReference type="NCBI Taxonomy" id="2591008"/>
    <lineage>
        <taxon>Bacteria</taxon>
        <taxon>Pseudomonadati</taxon>
        <taxon>Pseudomonadota</taxon>
        <taxon>Gammaproteobacteria</taxon>
        <taxon>Cellvibrionales</taxon>
        <taxon>Cellvibrionaceae</taxon>
        <taxon>Exilibacterium</taxon>
    </lineage>
</organism>
<dbReference type="InterPro" id="IPR000944">
    <property type="entry name" value="Tscrpt_reg_Rrf2"/>
</dbReference>
<evidence type="ECO:0000313" key="1">
    <source>
        <dbReference type="EMBL" id="TQV74168.1"/>
    </source>
</evidence>
<accession>A0A545TAD1</accession>
<dbReference type="PANTHER" id="PTHR33221:SF15">
    <property type="entry name" value="HTH-TYPE TRANSCRIPTIONAL REGULATOR YWGB-RELATED"/>
    <property type="match status" value="1"/>
</dbReference>
<dbReference type="PROSITE" id="PS51197">
    <property type="entry name" value="HTH_RRF2_2"/>
    <property type="match status" value="1"/>
</dbReference>
<dbReference type="EMBL" id="VHSG01000017">
    <property type="protein sequence ID" value="TQV74168.1"/>
    <property type="molecule type" value="Genomic_DNA"/>
</dbReference>
<dbReference type="SUPFAM" id="SSF46785">
    <property type="entry name" value="Winged helix' DNA-binding domain"/>
    <property type="match status" value="1"/>
</dbReference>
<dbReference type="InterPro" id="IPR036390">
    <property type="entry name" value="WH_DNA-bd_sf"/>
</dbReference>
<dbReference type="InterPro" id="IPR036388">
    <property type="entry name" value="WH-like_DNA-bd_sf"/>
</dbReference>
<dbReference type="Proteomes" id="UP000319732">
    <property type="component" value="Unassembled WGS sequence"/>
</dbReference>
<protein>
    <submittedName>
        <fullName evidence="1">Rrf2 family transcriptional regulator</fullName>
    </submittedName>
</protein>
<dbReference type="PANTHER" id="PTHR33221">
    <property type="entry name" value="WINGED HELIX-TURN-HELIX TRANSCRIPTIONAL REGULATOR, RRF2 FAMILY"/>
    <property type="match status" value="1"/>
</dbReference>
<comment type="caution">
    <text evidence="1">The sequence shown here is derived from an EMBL/GenBank/DDBJ whole genome shotgun (WGS) entry which is preliminary data.</text>
</comment>
<proteinExistence type="predicted"/>
<reference evidence="1 2" key="1">
    <citation type="submission" date="2019-06" db="EMBL/GenBank/DDBJ databases">
        <title>Whole genome sequence for Cellvibrionaceae sp. R142.</title>
        <authorList>
            <person name="Wang G."/>
        </authorList>
    </citation>
    <scope>NUCLEOTIDE SEQUENCE [LARGE SCALE GENOMIC DNA]</scope>
    <source>
        <strain evidence="1 2">R142</strain>
    </source>
</reference>
<evidence type="ECO:0000313" key="2">
    <source>
        <dbReference type="Proteomes" id="UP000319732"/>
    </source>
</evidence>
<name>A0A545TAD1_9GAMM</name>
<sequence length="145" mass="16214">MRKDSRLSRMLHVLIHMQQFGEPVTSETLAAMLSTNPVVVRRTMRSLKEQGYVHSVKGHGGGWTLTVPLSSITLLDIYRALGESTMFTIGLTDEHSRCPIEKAVNNALGDVLAEAEKLVIERFENVALDALAEEFSNHHVEQCRQ</sequence>
<keyword evidence="2" id="KW-1185">Reference proteome</keyword>
<dbReference type="Gene3D" id="1.10.10.10">
    <property type="entry name" value="Winged helix-like DNA-binding domain superfamily/Winged helix DNA-binding domain"/>
    <property type="match status" value="1"/>
</dbReference>
<dbReference type="GO" id="GO:0003700">
    <property type="term" value="F:DNA-binding transcription factor activity"/>
    <property type="evidence" value="ECO:0007669"/>
    <property type="project" value="TreeGrafter"/>
</dbReference>